<feature type="transmembrane region" description="Helical" evidence="14">
    <location>
        <begin position="271"/>
        <end position="293"/>
    </location>
</feature>
<evidence type="ECO:0000256" key="14">
    <source>
        <dbReference type="SAM" id="Phobius"/>
    </source>
</evidence>
<feature type="transmembrane region" description="Helical" evidence="14">
    <location>
        <begin position="56"/>
        <end position="76"/>
    </location>
</feature>
<feature type="transmembrane region" description="Helical" evidence="14">
    <location>
        <begin position="313"/>
        <end position="336"/>
    </location>
</feature>
<keyword evidence="16" id="KW-1185">Reference proteome</keyword>
<sequence length="472" mass="52512">MTDILPPSSELTYFSSLADAILTTLLPIMDNESTNETVLGFGPKRDPPSTVIPMTLIYTVILVTGVVGNICTCVVIARNKYMHTATNYYLFSLAVSDLLLLILGLPQEMYLLWQRYPYVFGEFFCIFRGLTSETSTNASILTITSFTVERYLAICHPLRAHTMSKLSRAIMTIVIIWVLSALCAIPLAIQFGIVHVFCTLKTPLSHAFEISTFLFFILPMTLITVLYVFIGVKLRRPSGLDRSEATSSTSNGVKSQLKHTAKGSSQSSRRAVVKMLVAVVVAFFICWAPFHAQRLMAIYVKKPTSTDRKVYDVLNYISGVSYYFSATINPILYSILSLKFRQAFKDTITRCCGCRQARSGKFNYLSRLNSTYRSTAFETTDNTLLSVSPHHTSDVKIRLLLTNDTAVNPDPKGTEETAMNTPALSVQRRGDSDGNRKVSSSISNSSLRMLDDDAFDETELSNCMTSDKSAKI</sequence>
<dbReference type="CDD" id="cd15134">
    <property type="entry name" value="7tmA_capaR"/>
    <property type="match status" value="1"/>
</dbReference>
<dbReference type="InterPro" id="IPR017452">
    <property type="entry name" value="GPCR_Rhodpsn_7TM"/>
</dbReference>
<dbReference type="PRINTS" id="PR01565">
    <property type="entry name" value="NEUROMEDINUR"/>
</dbReference>
<evidence type="ECO:0000256" key="8">
    <source>
        <dbReference type="ARBA" id="ARBA00023157"/>
    </source>
</evidence>
<feature type="region of interest" description="Disordered" evidence="13">
    <location>
        <begin position="406"/>
        <end position="444"/>
    </location>
</feature>
<feature type="transmembrane region" description="Helical" evidence="14">
    <location>
        <begin position="169"/>
        <end position="193"/>
    </location>
</feature>
<dbReference type="InterPro" id="IPR000276">
    <property type="entry name" value="GPCR_Rhodpsn"/>
</dbReference>
<keyword evidence="4 12" id="KW-0812">Transmembrane</keyword>
<name>A0ABM1BEF0_LIMPO</name>
<dbReference type="PANTHER" id="PTHR24243">
    <property type="entry name" value="G-PROTEIN COUPLED RECEPTOR"/>
    <property type="match status" value="1"/>
</dbReference>
<dbReference type="InterPro" id="IPR005390">
    <property type="entry name" value="NeuromedU_rcpt"/>
</dbReference>
<dbReference type="PRINTS" id="PR00237">
    <property type="entry name" value="GPCRRHODOPSN"/>
</dbReference>
<evidence type="ECO:0000256" key="10">
    <source>
        <dbReference type="ARBA" id="ARBA00023180"/>
    </source>
</evidence>
<dbReference type="PANTHER" id="PTHR24243:SF208">
    <property type="entry name" value="PYROKININ-1 RECEPTOR"/>
    <property type="match status" value="1"/>
</dbReference>
<dbReference type="SMART" id="SM01381">
    <property type="entry name" value="7TM_GPCR_Srsx"/>
    <property type="match status" value="1"/>
</dbReference>
<organism evidence="16 17">
    <name type="scientific">Limulus polyphemus</name>
    <name type="common">Atlantic horseshoe crab</name>
    <dbReference type="NCBI Taxonomy" id="6850"/>
    <lineage>
        <taxon>Eukaryota</taxon>
        <taxon>Metazoa</taxon>
        <taxon>Ecdysozoa</taxon>
        <taxon>Arthropoda</taxon>
        <taxon>Chelicerata</taxon>
        <taxon>Merostomata</taxon>
        <taxon>Xiphosura</taxon>
        <taxon>Limulidae</taxon>
        <taxon>Limulus</taxon>
    </lineage>
</organism>
<feature type="compositionally biased region" description="Polar residues" evidence="13">
    <location>
        <begin position="245"/>
        <end position="254"/>
    </location>
</feature>
<evidence type="ECO:0000259" key="15">
    <source>
        <dbReference type="PROSITE" id="PS50262"/>
    </source>
</evidence>
<keyword evidence="11 12" id="KW-0807">Transducer</keyword>
<evidence type="ECO:0000256" key="4">
    <source>
        <dbReference type="ARBA" id="ARBA00022692"/>
    </source>
</evidence>
<evidence type="ECO:0000256" key="1">
    <source>
        <dbReference type="ARBA" id="ARBA00004651"/>
    </source>
</evidence>
<keyword evidence="9 12" id="KW-0675">Receptor</keyword>
<proteinExistence type="inferred from homology"/>
<keyword evidence="7 14" id="KW-0472">Membrane</keyword>
<reference evidence="17" key="1">
    <citation type="submission" date="2025-08" db="UniProtKB">
        <authorList>
            <consortium name="RefSeq"/>
        </authorList>
    </citation>
    <scope>IDENTIFICATION</scope>
    <source>
        <tissue evidence="17">Muscle</tissue>
    </source>
</reference>
<protein>
    <submittedName>
        <fullName evidence="17">Pyrokinin-1 receptor-like isoform X1</fullName>
    </submittedName>
</protein>
<evidence type="ECO:0000256" key="12">
    <source>
        <dbReference type="RuleBase" id="RU000688"/>
    </source>
</evidence>
<evidence type="ECO:0000256" key="9">
    <source>
        <dbReference type="ARBA" id="ARBA00023170"/>
    </source>
</evidence>
<dbReference type="PROSITE" id="PS00237">
    <property type="entry name" value="G_PROTEIN_RECEP_F1_1"/>
    <property type="match status" value="1"/>
</dbReference>
<keyword evidence="6 12" id="KW-0297">G-protein coupled receptor</keyword>
<dbReference type="Pfam" id="PF00001">
    <property type="entry name" value="7tm_1"/>
    <property type="match status" value="1"/>
</dbReference>
<evidence type="ECO:0000256" key="5">
    <source>
        <dbReference type="ARBA" id="ARBA00022989"/>
    </source>
</evidence>
<dbReference type="Proteomes" id="UP000694941">
    <property type="component" value="Unplaced"/>
</dbReference>
<comment type="subcellular location">
    <subcellularLocation>
        <location evidence="1">Cell membrane</location>
        <topology evidence="1">Multi-pass membrane protein</topology>
    </subcellularLocation>
</comment>
<evidence type="ECO:0000256" key="7">
    <source>
        <dbReference type="ARBA" id="ARBA00023136"/>
    </source>
</evidence>
<dbReference type="PROSITE" id="PS50262">
    <property type="entry name" value="G_PROTEIN_RECEP_F1_2"/>
    <property type="match status" value="1"/>
</dbReference>
<evidence type="ECO:0000256" key="3">
    <source>
        <dbReference type="ARBA" id="ARBA00022475"/>
    </source>
</evidence>
<evidence type="ECO:0000256" key="6">
    <source>
        <dbReference type="ARBA" id="ARBA00023040"/>
    </source>
</evidence>
<evidence type="ECO:0000313" key="16">
    <source>
        <dbReference type="Proteomes" id="UP000694941"/>
    </source>
</evidence>
<feature type="transmembrane region" description="Helical" evidence="14">
    <location>
        <begin position="126"/>
        <end position="148"/>
    </location>
</feature>
<keyword evidence="10" id="KW-0325">Glycoprotein</keyword>
<keyword evidence="3" id="KW-1003">Cell membrane</keyword>
<keyword evidence="8" id="KW-1015">Disulfide bond</keyword>
<feature type="transmembrane region" description="Helical" evidence="14">
    <location>
        <begin position="213"/>
        <end position="232"/>
    </location>
</feature>
<dbReference type="RefSeq" id="XP_013780316.1">
    <property type="nucleotide sequence ID" value="XM_013924862.2"/>
</dbReference>
<comment type="similarity">
    <text evidence="2 12">Belongs to the G-protein coupled receptor 1 family.</text>
</comment>
<feature type="transmembrane region" description="Helical" evidence="14">
    <location>
        <begin position="88"/>
        <end position="106"/>
    </location>
</feature>
<accession>A0ABM1BEF0</accession>
<dbReference type="GeneID" id="106464708"/>
<keyword evidence="5 14" id="KW-1133">Transmembrane helix</keyword>
<evidence type="ECO:0000256" key="11">
    <source>
        <dbReference type="ARBA" id="ARBA00023224"/>
    </source>
</evidence>
<evidence type="ECO:0000313" key="17">
    <source>
        <dbReference type="RefSeq" id="XP_013780316.1"/>
    </source>
</evidence>
<evidence type="ECO:0000256" key="2">
    <source>
        <dbReference type="ARBA" id="ARBA00010663"/>
    </source>
</evidence>
<feature type="region of interest" description="Disordered" evidence="13">
    <location>
        <begin position="240"/>
        <end position="262"/>
    </location>
</feature>
<evidence type="ECO:0000256" key="13">
    <source>
        <dbReference type="SAM" id="MobiDB-lite"/>
    </source>
</evidence>
<gene>
    <name evidence="17" type="primary">LOC106464708</name>
</gene>
<feature type="domain" description="G-protein coupled receptors family 1 profile" evidence="15">
    <location>
        <begin position="68"/>
        <end position="333"/>
    </location>
</feature>
<dbReference type="Gene3D" id="1.20.1070.10">
    <property type="entry name" value="Rhodopsin 7-helix transmembrane proteins"/>
    <property type="match status" value="1"/>
</dbReference>
<dbReference type="SUPFAM" id="SSF81321">
    <property type="entry name" value="Family A G protein-coupled receptor-like"/>
    <property type="match status" value="1"/>
</dbReference>